<dbReference type="EMBL" id="KP211908">
    <property type="protein sequence ID" value="ANV80802.1"/>
    <property type="molecule type" value="Genomic_DNA"/>
</dbReference>
<sequence length="77" mass="9008">MPIDYKESINKLNDLLKDSDGEPIDIDLLIETLIDKNIDEEMKILVKLALDSYEENINLRDIVEGIINLFDWRENNC</sequence>
<proteinExistence type="predicted"/>
<dbReference type="AlphaFoldDB" id="A0A1B1TEX0"/>
<protein>
    <submittedName>
        <fullName evidence="1">Uncharacterized protein</fullName>
    </submittedName>
</protein>
<name>A0A1B1TEX0_9ARCH</name>
<accession>A0A1B1TEX0</accession>
<organism evidence="1">
    <name type="scientific">uncultured Poseidoniia archaeon</name>
    <dbReference type="NCBI Taxonomy" id="1697135"/>
    <lineage>
        <taxon>Archaea</taxon>
        <taxon>Methanobacteriati</taxon>
        <taxon>Thermoplasmatota</taxon>
        <taxon>Candidatus Poseidoniia</taxon>
        <taxon>environmental samples</taxon>
    </lineage>
</organism>
<reference evidence="1" key="2">
    <citation type="journal article" date="2015" name="ISME J.">
        <title>A new class of marine Euryarchaeota group II from the Mediterranean deep chlorophyll maximum.</title>
        <authorList>
            <person name="Martin-Cuadrado A.B."/>
            <person name="Garcia-Heredia I."/>
            <person name="Molto A.G."/>
            <person name="Lopez-Ubeda R."/>
            <person name="Kimes N."/>
            <person name="Lopez-Garcia P."/>
            <person name="Moreira D."/>
            <person name="Rodriguez-Valera F."/>
        </authorList>
    </citation>
    <scope>NUCLEOTIDE SEQUENCE</scope>
</reference>
<reference evidence="1" key="1">
    <citation type="submission" date="2014-11" db="EMBL/GenBank/DDBJ databases">
        <authorList>
            <person name="Zhu J."/>
            <person name="Qi W."/>
            <person name="Song R."/>
        </authorList>
    </citation>
    <scope>NUCLEOTIDE SEQUENCE</scope>
</reference>
<evidence type="ECO:0000313" key="1">
    <source>
        <dbReference type="EMBL" id="ANV80802.1"/>
    </source>
</evidence>